<dbReference type="InterPro" id="IPR056290">
    <property type="entry name" value="CEPT76/DRC7_peptidase-like_dom"/>
</dbReference>
<name>A0AAV7JFJ3_9METZ</name>
<dbReference type="PANTHER" id="PTHR46436">
    <property type="entry name" value="CENTROSOMAL PROTEIN OF 76 KDA"/>
    <property type="match status" value="1"/>
</dbReference>
<feature type="domain" description="CEP76/DRC7 peptidase-like" evidence="5">
    <location>
        <begin position="358"/>
        <end position="487"/>
    </location>
</feature>
<reference evidence="6 7" key="1">
    <citation type="journal article" date="2023" name="BMC Biol.">
        <title>The compact genome of the sponge Oopsacas minuta (Hexactinellida) is lacking key metazoan core genes.</title>
        <authorList>
            <person name="Santini S."/>
            <person name="Schenkelaars Q."/>
            <person name="Jourda C."/>
            <person name="Duchesne M."/>
            <person name="Belahbib H."/>
            <person name="Rocher C."/>
            <person name="Selva M."/>
            <person name="Riesgo A."/>
            <person name="Vervoort M."/>
            <person name="Leys S.P."/>
            <person name="Kodjabachian L."/>
            <person name="Le Bivic A."/>
            <person name="Borchiellini C."/>
            <person name="Claverie J.M."/>
            <person name="Renard E."/>
        </authorList>
    </citation>
    <scope>NUCLEOTIDE SEQUENCE [LARGE SCALE GENOMIC DNA]</scope>
    <source>
        <strain evidence="6">SPO-2</strain>
    </source>
</reference>
<dbReference type="GO" id="GO:0046599">
    <property type="term" value="P:regulation of centriole replication"/>
    <property type="evidence" value="ECO:0007669"/>
    <property type="project" value="TreeGrafter"/>
</dbReference>
<protein>
    <submittedName>
        <fullName evidence="6">Centrosomal protein of 76 kDa</fullName>
    </submittedName>
</protein>
<sequence length="652" mass="73372">MDSEVSMESQVDEYREDIKQLVHTHMTSINMSEEVRQLMEGMDSGDEVDNDVIFQKLTDRGLIGPVFDSVDKFVKEKQEVIVPPPHSSLIRREVKDKERCLELTLQRGRGFLEHLPSDDLLPGTPAPTFSIHASFQGQRLSSGDLSCLCEVEIQHSFKFSLSASLQVDKKGPDLLAVSEGVYLVLVRRELDGRRVLIGLGKLEWRRVLTERGQRMEGSLDVLGVGNEATVPIGALEYSLNMNLSPGDTAFLRDNPITRQLLDTQLGVEQGRRDEQLRLFLIYSKQWCHEYSQLRPSHRIRKLPLFSSSEGGSPSLACIYVTPLRTHRLIESPRSALRFCSLIPRRSDPLCPGQTSLGELWLSRLAVLSSRGAGEADRAVLLCSLLLGFGLNAFVCAGTNRIGTCYWVATLDTSGPTLFWDTSSGQRYTHQRQTVSDALEGRVHPKEYPYLTLGSVFNHKHFYANLQETDSVPLCSFEVNTPSLWKPLDYEAIRAISLPSWPLATVPLLPPTLTGAEASEAVERELKGQLVQFRMERDLTTHWDDQLEYILAPALVAYEAERELGCVLANEEFQQAVRHHVKPGHTFKGYPVQFNSCEGGKLFRHSLKSELCQEIVSCRGDSLQYSVRARVTCYPDEVFGVWVMWACHYACVL</sequence>
<keyword evidence="2" id="KW-0963">Cytoplasm</keyword>
<dbReference type="EMBL" id="JAKMXF010000341">
    <property type="protein sequence ID" value="KAI6647547.1"/>
    <property type="molecule type" value="Genomic_DNA"/>
</dbReference>
<dbReference type="InterPro" id="IPR056288">
    <property type="entry name" value="CEP76_C"/>
</dbReference>
<dbReference type="Pfam" id="PF15627">
    <property type="entry name" value="CEP76-C2"/>
    <property type="match status" value="1"/>
</dbReference>
<keyword evidence="7" id="KW-1185">Reference proteome</keyword>
<evidence type="ECO:0000259" key="4">
    <source>
        <dbReference type="Pfam" id="PF24652"/>
    </source>
</evidence>
<organism evidence="6 7">
    <name type="scientific">Oopsacas minuta</name>
    <dbReference type="NCBI Taxonomy" id="111878"/>
    <lineage>
        <taxon>Eukaryota</taxon>
        <taxon>Metazoa</taxon>
        <taxon>Porifera</taxon>
        <taxon>Hexactinellida</taxon>
        <taxon>Hexasterophora</taxon>
        <taxon>Lyssacinosida</taxon>
        <taxon>Leucopsacidae</taxon>
        <taxon>Oopsacas</taxon>
    </lineage>
</organism>
<comment type="subcellular location">
    <subcellularLocation>
        <location evidence="1">Cytoplasm</location>
        <location evidence="1">Cytoskeleton</location>
        <location evidence="1">Microtubule organizing center</location>
        <location evidence="1">Centrosome</location>
    </subcellularLocation>
</comment>
<evidence type="ECO:0000256" key="1">
    <source>
        <dbReference type="ARBA" id="ARBA00004300"/>
    </source>
</evidence>
<dbReference type="Pfam" id="PF24652">
    <property type="entry name" value="CEP76_C"/>
    <property type="match status" value="1"/>
</dbReference>
<proteinExistence type="predicted"/>
<evidence type="ECO:0000313" key="6">
    <source>
        <dbReference type="EMBL" id="KAI6647547.1"/>
    </source>
</evidence>
<dbReference type="Pfam" id="PF24656">
    <property type="entry name" value="CEPT76_peptidase"/>
    <property type="match status" value="1"/>
</dbReference>
<dbReference type="GO" id="GO:0005813">
    <property type="term" value="C:centrosome"/>
    <property type="evidence" value="ECO:0007669"/>
    <property type="project" value="UniProtKB-SubCell"/>
</dbReference>
<dbReference type="GO" id="GO:0005814">
    <property type="term" value="C:centriole"/>
    <property type="evidence" value="ECO:0007669"/>
    <property type="project" value="TreeGrafter"/>
</dbReference>
<dbReference type="InterPro" id="IPR028926">
    <property type="entry name" value="CEP76-C2"/>
</dbReference>
<dbReference type="InterPro" id="IPR052299">
    <property type="entry name" value="CEP76"/>
</dbReference>
<evidence type="ECO:0000259" key="3">
    <source>
        <dbReference type="Pfam" id="PF15627"/>
    </source>
</evidence>
<evidence type="ECO:0000313" key="7">
    <source>
        <dbReference type="Proteomes" id="UP001165289"/>
    </source>
</evidence>
<feature type="domain" description="Centrosomal protein of 76 kDa C-terminal" evidence="4">
    <location>
        <begin position="516"/>
        <end position="648"/>
    </location>
</feature>
<dbReference type="AlphaFoldDB" id="A0AAV7JFJ3"/>
<accession>A0AAV7JFJ3</accession>
<gene>
    <name evidence="6" type="ORF">LOD99_8724</name>
</gene>
<dbReference type="PANTHER" id="PTHR46436:SF1">
    <property type="entry name" value="CENTROSOMAL PROTEIN OF 76 KDA"/>
    <property type="match status" value="1"/>
</dbReference>
<feature type="domain" description="CEP76 C2" evidence="3">
    <location>
        <begin position="95"/>
        <end position="241"/>
    </location>
</feature>
<evidence type="ECO:0000259" key="5">
    <source>
        <dbReference type="Pfam" id="PF24656"/>
    </source>
</evidence>
<dbReference type="Proteomes" id="UP001165289">
    <property type="component" value="Unassembled WGS sequence"/>
</dbReference>
<evidence type="ECO:0000256" key="2">
    <source>
        <dbReference type="ARBA" id="ARBA00022490"/>
    </source>
</evidence>
<comment type="caution">
    <text evidence="6">The sequence shown here is derived from an EMBL/GenBank/DDBJ whole genome shotgun (WGS) entry which is preliminary data.</text>
</comment>